<dbReference type="PANTHER" id="PTHR23024:SF577">
    <property type="entry name" value="CARBOXYLESTERASE 2-RELATED"/>
    <property type="match status" value="1"/>
</dbReference>
<feature type="active site" evidence="1">
    <location>
        <position position="155"/>
    </location>
</feature>
<sequence>MDDEVEFQFPQIFRFYRSGRVERLAGTDRVPPSLDPVTGVNSKDVNIDPSNGVSARLYIPAEVGHGKKLPVLVYIHGGAFCVESAASPTYHRHLNDLASLTPLVGVSVEYRLAPEHRLPAAYDDAWTALRWVFTWADPWLAEHGDAGRVFLAGDSAGANIAHQIALRAAAEGLAIKGMTLIHPYFWGSVPIGTEITDPIHRGVHDRFWMFLYPESAGLDDPRRNPVAQGAPSLALLGCERVLVTVAEKDFLRERGKLYYEKLKESGWRGEAQLICTPAADHVFHLVLPDSEQAKAMTKLLSLFFQKC</sequence>
<keyword evidence="4" id="KW-1185">Reference proteome</keyword>
<dbReference type="PROSITE" id="PS01174">
    <property type="entry name" value="LIPASE_GDXG_SER"/>
    <property type="match status" value="1"/>
</dbReference>
<gene>
    <name evidence="3" type="ORF">HPP92_009379</name>
</gene>
<organism evidence="3 4">
    <name type="scientific">Vanilla planifolia</name>
    <name type="common">Vanilla</name>
    <dbReference type="NCBI Taxonomy" id="51239"/>
    <lineage>
        <taxon>Eukaryota</taxon>
        <taxon>Viridiplantae</taxon>
        <taxon>Streptophyta</taxon>
        <taxon>Embryophyta</taxon>
        <taxon>Tracheophyta</taxon>
        <taxon>Spermatophyta</taxon>
        <taxon>Magnoliopsida</taxon>
        <taxon>Liliopsida</taxon>
        <taxon>Asparagales</taxon>
        <taxon>Orchidaceae</taxon>
        <taxon>Vanilloideae</taxon>
        <taxon>Vanilleae</taxon>
        <taxon>Vanilla</taxon>
    </lineage>
</organism>
<dbReference type="Gene3D" id="3.40.50.1820">
    <property type="entry name" value="alpha/beta hydrolase"/>
    <property type="match status" value="1"/>
</dbReference>
<name>A0A835R4E4_VANPL</name>
<dbReference type="InterPro" id="IPR029058">
    <property type="entry name" value="AB_hydrolase_fold"/>
</dbReference>
<dbReference type="InterPro" id="IPR050466">
    <property type="entry name" value="Carboxylest/Gibb_receptor"/>
</dbReference>
<dbReference type="Proteomes" id="UP000636800">
    <property type="component" value="Unassembled WGS sequence"/>
</dbReference>
<evidence type="ECO:0000313" key="3">
    <source>
        <dbReference type="EMBL" id="KAG0485300.1"/>
    </source>
</evidence>
<evidence type="ECO:0000256" key="1">
    <source>
        <dbReference type="PROSITE-ProRule" id="PRU10038"/>
    </source>
</evidence>
<proteinExistence type="predicted"/>
<dbReference type="GO" id="GO:0016787">
    <property type="term" value="F:hydrolase activity"/>
    <property type="evidence" value="ECO:0007669"/>
    <property type="project" value="InterPro"/>
</dbReference>
<dbReference type="SUPFAM" id="SSF53474">
    <property type="entry name" value="alpha/beta-Hydrolases"/>
    <property type="match status" value="1"/>
</dbReference>
<dbReference type="InterPro" id="IPR033140">
    <property type="entry name" value="Lipase_GDXG_put_SER_AS"/>
</dbReference>
<dbReference type="InterPro" id="IPR013094">
    <property type="entry name" value="AB_hydrolase_3"/>
</dbReference>
<dbReference type="Pfam" id="PF07859">
    <property type="entry name" value="Abhydrolase_3"/>
    <property type="match status" value="1"/>
</dbReference>
<accession>A0A835R4E4</accession>
<feature type="domain" description="Alpha/beta hydrolase fold-3" evidence="2">
    <location>
        <begin position="72"/>
        <end position="284"/>
    </location>
</feature>
<evidence type="ECO:0000259" key="2">
    <source>
        <dbReference type="Pfam" id="PF07859"/>
    </source>
</evidence>
<protein>
    <recommendedName>
        <fullName evidence="2">Alpha/beta hydrolase fold-3 domain-containing protein</fullName>
    </recommendedName>
</protein>
<dbReference type="PANTHER" id="PTHR23024">
    <property type="entry name" value="ARYLACETAMIDE DEACETYLASE"/>
    <property type="match status" value="1"/>
</dbReference>
<reference evidence="3 4" key="1">
    <citation type="journal article" date="2020" name="Nat. Food">
        <title>A phased Vanilla planifolia genome enables genetic improvement of flavour and production.</title>
        <authorList>
            <person name="Hasing T."/>
            <person name="Tang H."/>
            <person name="Brym M."/>
            <person name="Khazi F."/>
            <person name="Huang T."/>
            <person name="Chambers A.H."/>
        </authorList>
    </citation>
    <scope>NUCLEOTIDE SEQUENCE [LARGE SCALE GENOMIC DNA]</scope>
    <source>
        <tissue evidence="3">Leaf</tissue>
    </source>
</reference>
<comment type="caution">
    <text evidence="3">The sequence shown here is derived from an EMBL/GenBank/DDBJ whole genome shotgun (WGS) entry which is preliminary data.</text>
</comment>
<dbReference type="EMBL" id="JADCNL010000004">
    <property type="protein sequence ID" value="KAG0485300.1"/>
    <property type="molecule type" value="Genomic_DNA"/>
</dbReference>
<evidence type="ECO:0000313" key="4">
    <source>
        <dbReference type="Proteomes" id="UP000636800"/>
    </source>
</evidence>
<dbReference type="AlphaFoldDB" id="A0A835R4E4"/>